<dbReference type="PANTHER" id="PTHR46211">
    <property type="entry name" value="GLYCEROPHOSPHORYL DIESTER PHOSPHODIESTERASE"/>
    <property type="match status" value="1"/>
</dbReference>
<reference evidence="2 3" key="1">
    <citation type="submission" date="2018-08" db="EMBL/GenBank/DDBJ databases">
        <title>Lactobacillus phages that infect wine-derived L. plantarum strains.</title>
        <authorList>
            <person name="Kyrkou I."/>
            <person name="Byth Carstens A."/>
            <person name="Ellegaard-Jensen L."/>
            <person name="Kot W."/>
            <person name="Hestbjerg Hansen L."/>
        </authorList>
    </citation>
    <scope>NUCLEOTIDE SEQUENCE [LARGE SCALE GENOMIC DNA]</scope>
</reference>
<dbReference type="SUPFAM" id="SSF51695">
    <property type="entry name" value="PLC-like phosphodiesterases"/>
    <property type="match status" value="1"/>
</dbReference>
<dbReference type="Proteomes" id="UP000273551">
    <property type="component" value="Segment"/>
</dbReference>
<dbReference type="EC" id="3.1.4.46" evidence="2"/>
<dbReference type="GeneID" id="55005421"/>
<dbReference type="GO" id="GO:0006629">
    <property type="term" value="P:lipid metabolic process"/>
    <property type="evidence" value="ECO:0007669"/>
    <property type="project" value="InterPro"/>
</dbReference>
<keyword evidence="3" id="KW-1185">Reference proteome</keyword>
<dbReference type="KEGG" id="vg:55005421"/>
<sequence>MAYYDKETSDELKDKFKDLAKPNGADFSGLIDYFDKGLQGMDDKGDKGDTAVIGENSVNTINLVDKASTYAKRTVLGNITSVNCTKKPANYDTAAGTLTIYKGTIVTHGKGNFETSADVVLDVIGTGSRQKKIMFDTITNTFFALPYNDYTSVNDENCLFLGTVNSYPDNQTINLVFDCTIDGIYPTVSKEKSIPTKSLNINSRVSRIILNSNGQFPNMDTSNRTLTFYNDTILVLSTGEYYILPETVVDLTIDPSSALKIYYDTFNKVFTVRAYGKLVNEDNWIFVCAVRTSIGALSIPCAYNVNGKPFGLTIPDSVVKNPLNAHVKAVLHRGYNTVAPENTIPAYELAKKMGFSYVETDVKWTSDGVPILLHDGTVDRTSDGTGAIADLTFSYARSLDFGSWKGSEYVGTLIPTFEEFILSCKKLNLHPYIHINELVTVEKAQELVGIVRKQGMIRNVSWISFTTAALTNICTAYPKSRIGMLSGTFDGTILDDARALKTTENDVFLDVDTPALTKEMIEAALSEDIYVETYTVDYSNLVEGYVNMGVSGITTNSLNIAEILGNTY</sequence>
<accession>A0A3Q8HXI4</accession>
<dbReference type="PROSITE" id="PS51704">
    <property type="entry name" value="GP_PDE"/>
    <property type="match status" value="1"/>
</dbReference>
<name>A0A3Q8HXI4_9CAUD</name>
<dbReference type="GO" id="GO:0008889">
    <property type="term" value="F:glycerophosphodiester phosphodiesterase activity"/>
    <property type="evidence" value="ECO:0007669"/>
    <property type="project" value="UniProtKB-EC"/>
</dbReference>
<dbReference type="InterPro" id="IPR017946">
    <property type="entry name" value="PLC-like_Pdiesterase_TIM-brl"/>
</dbReference>
<dbReference type="PANTHER" id="PTHR46211:SF14">
    <property type="entry name" value="GLYCEROPHOSPHODIESTER PHOSPHODIESTERASE"/>
    <property type="match status" value="1"/>
</dbReference>
<dbReference type="InterPro" id="IPR030395">
    <property type="entry name" value="GP_PDE_dom"/>
</dbReference>
<evidence type="ECO:0000313" key="2">
    <source>
        <dbReference type="EMBL" id="AYH91968.1"/>
    </source>
</evidence>
<dbReference type="RefSeq" id="YP_009814291.1">
    <property type="nucleotide sequence ID" value="NC_048084.1"/>
</dbReference>
<protein>
    <submittedName>
        <fullName evidence="2">Glycerophosphoryldiester phosphodiesterase</fullName>
        <ecNumber evidence="2">3.1.4.46</ecNumber>
    </submittedName>
</protein>
<evidence type="ECO:0000259" key="1">
    <source>
        <dbReference type="PROSITE" id="PS51704"/>
    </source>
</evidence>
<feature type="domain" description="GP-PDE" evidence="1">
    <location>
        <begin position="327"/>
        <end position="565"/>
    </location>
</feature>
<dbReference type="Pfam" id="PF03009">
    <property type="entry name" value="GDPD"/>
    <property type="match status" value="1"/>
</dbReference>
<dbReference type="Gene3D" id="3.20.20.190">
    <property type="entry name" value="Phosphatidylinositol (PI) phosphodiesterase"/>
    <property type="match status" value="1"/>
</dbReference>
<keyword evidence="2" id="KW-0378">Hydrolase</keyword>
<organism evidence="2 3">
    <name type="scientific">Lactobacillus phage Iacchus</name>
    <dbReference type="NCBI Taxonomy" id="2315483"/>
    <lineage>
        <taxon>Viruses</taxon>
        <taxon>Duplodnaviria</taxon>
        <taxon>Heunggongvirae</taxon>
        <taxon>Uroviricota</taxon>
        <taxon>Caudoviricetes</taxon>
        <taxon>Herelleviridae</taxon>
        <taxon>Harbinvirus</taxon>
        <taxon>Harbinvirus iacchus</taxon>
    </lineage>
</organism>
<dbReference type="EMBL" id="MH809529">
    <property type="protein sequence ID" value="AYH91968.1"/>
    <property type="molecule type" value="Genomic_DNA"/>
</dbReference>
<proteinExistence type="predicted"/>
<evidence type="ECO:0000313" key="3">
    <source>
        <dbReference type="Proteomes" id="UP000273551"/>
    </source>
</evidence>